<evidence type="ECO:0000313" key="4">
    <source>
        <dbReference type="Proteomes" id="UP000002320"/>
    </source>
</evidence>
<evidence type="ECO:0000313" key="3">
    <source>
        <dbReference type="EnsemblMetazoa" id="CPIJ010922-PA"/>
    </source>
</evidence>
<evidence type="ECO:0000313" key="2">
    <source>
        <dbReference type="EMBL" id="EDS34742.1"/>
    </source>
</evidence>
<gene>
    <name evidence="3" type="primary">6043207</name>
    <name evidence="2" type="ORF">CpipJ_CPIJ010922</name>
</gene>
<keyword evidence="4" id="KW-1185">Reference proteome</keyword>
<sequence length="72" mass="8039">LAVISLFRGIRVWKLFRRRSFRGVAKKGNFSKKGKTRAGLFRSAERPPKKKSNHGVIPGVEVSCAPKFAVNV</sequence>
<dbReference type="KEGG" id="cqu:CpipJ_CPIJ010922"/>
<feature type="non-terminal residue" evidence="2">
    <location>
        <position position="1"/>
    </location>
</feature>
<name>B0WU26_CULQU</name>
<proteinExistence type="predicted"/>
<dbReference type="HOGENOM" id="CLU_2729503_0_0_1"/>
<dbReference type="EMBL" id="DS232099">
    <property type="protein sequence ID" value="EDS34742.1"/>
    <property type="molecule type" value="Genomic_DNA"/>
</dbReference>
<protein>
    <submittedName>
        <fullName evidence="2 3">Uncharacterized protein</fullName>
    </submittedName>
</protein>
<dbReference type="Proteomes" id="UP000002320">
    <property type="component" value="Unassembled WGS sequence"/>
</dbReference>
<dbReference type="AlphaFoldDB" id="B0WU26"/>
<feature type="region of interest" description="Disordered" evidence="1">
    <location>
        <begin position="29"/>
        <end position="56"/>
    </location>
</feature>
<dbReference type="EnsemblMetazoa" id="CPIJ010922-RA">
    <property type="protein sequence ID" value="CPIJ010922-PA"/>
    <property type="gene ID" value="CPIJ010922"/>
</dbReference>
<organism>
    <name type="scientific">Culex quinquefasciatus</name>
    <name type="common">Southern house mosquito</name>
    <name type="synonym">Culex pungens</name>
    <dbReference type="NCBI Taxonomy" id="7176"/>
    <lineage>
        <taxon>Eukaryota</taxon>
        <taxon>Metazoa</taxon>
        <taxon>Ecdysozoa</taxon>
        <taxon>Arthropoda</taxon>
        <taxon>Hexapoda</taxon>
        <taxon>Insecta</taxon>
        <taxon>Pterygota</taxon>
        <taxon>Neoptera</taxon>
        <taxon>Endopterygota</taxon>
        <taxon>Diptera</taxon>
        <taxon>Nematocera</taxon>
        <taxon>Culicoidea</taxon>
        <taxon>Culicidae</taxon>
        <taxon>Culicinae</taxon>
        <taxon>Culicini</taxon>
        <taxon>Culex</taxon>
        <taxon>Culex</taxon>
    </lineage>
</organism>
<reference evidence="2" key="1">
    <citation type="submission" date="2007-03" db="EMBL/GenBank/DDBJ databases">
        <title>Annotation of Culex pipiens quinquefasciatus.</title>
        <authorList>
            <consortium name="The Broad Institute Genome Sequencing Platform"/>
            <person name="Atkinson P.W."/>
            <person name="Hemingway J."/>
            <person name="Christensen B.M."/>
            <person name="Higgs S."/>
            <person name="Kodira C."/>
            <person name="Hannick L."/>
            <person name="Megy K."/>
            <person name="O'Leary S."/>
            <person name="Pearson M."/>
            <person name="Haas B.J."/>
            <person name="Mauceli E."/>
            <person name="Wortman J.R."/>
            <person name="Lee N.H."/>
            <person name="Guigo R."/>
            <person name="Stanke M."/>
            <person name="Alvarado L."/>
            <person name="Amedeo P."/>
            <person name="Antoine C.H."/>
            <person name="Arensburger P."/>
            <person name="Bidwell S.L."/>
            <person name="Crawford M."/>
            <person name="Camaro F."/>
            <person name="Devon K."/>
            <person name="Engels R."/>
            <person name="Hammond M."/>
            <person name="Howarth C."/>
            <person name="Koehrsen M."/>
            <person name="Lawson D."/>
            <person name="Montgomery P."/>
            <person name="Nene V."/>
            <person name="Nusbaum C."/>
            <person name="Puiu D."/>
            <person name="Romero-Severson J."/>
            <person name="Severson D.W."/>
            <person name="Shumway M."/>
            <person name="Sisk P."/>
            <person name="Stolte C."/>
            <person name="Zeng Q."/>
            <person name="Eisenstadt E."/>
            <person name="Fraser-Liggett C."/>
            <person name="Strausberg R."/>
            <person name="Galagan J."/>
            <person name="Birren B."/>
            <person name="Collins F.H."/>
        </authorList>
    </citation>
    <scope>NUCLEOTIDE SEQUENCE [LARGE SCALE GENOMIC DNA]</scope>
    <source>
        <strain evidence="2">JHB</strain>
    </source>
</reference>
<accession>B0WU26</accession>
<evidence type="ECO:0000256" key="1">
    <source>
        <dbReference type="SAM" id="MobiDB-lite"/>
    </source>
</evidence>
<dbReference type="InParanoid" id="B0WU26"/>
<reference evidence="3" key="2">
    <citation type="submission" date="2021-02" db="UniProtKB">
        <authorList>
            <consortium name="EnsemblMetazoa"/>
        </authorList>
    </citation>
    <scope>IDENTIFICATION</scope>
    <source>
        <strain evidence="3">JHB</strain>
    </source>
</reference>
<dbReference type="VEuPathDB" id="VectorBase:CPIJ010922"/>